<feature type="coiled-coil region" evidence="1">
    <location>
        <begin position="25"/>
        <end position="52"/>
    </location>
</feature>
<evidence type="ECO:0000313" key="2">
    <source>
        <dbReference type="EMBL" id="DAE07914.1"/>
    </source>
</evidence>
<evidence type="ECO:0000256" key="1">
    <source>
        <dbReference type="SAM" id="Coils"/>
    </source>
</evidence>
<sequence length="57" mass="6614">MNALEIIAQDVARLTLEKATVQALYLEEVQNREELEKQIEELKNQLETKQQEGSVEE</sequence>
<protein>
    <submittedName>
        <fullName evidence="2">Uncharacterized protein</fullName>
    </submittedName>
</protein>
<reference evidence="2" key="1">
    <citation type="journal article" date="2021" name="Proc. Natl. Acad. Sci. U.S.A.">
        <title>A Catalog of Tens of Thousands of Viruses from Human Metagenomes Reveals Hidden Associations with Chronic Diseases.</title>
        <authorList>
            <person name="Tisza M.J."/>
            <person name="Buck C.B."/>
        </authorList>
    </citation>
    <scope>NUCLEOTIDE SEQUENCE</scope>
    <source>
        <strain evidence="2">Ct7xv9</strain>
    </source>
</reference>
<accession>A0A8S5PLZ5</accession>
<name>A0A8S5PLZ5_9CAUD</name>
<keyword evidence="1" id="KW-0175">Coiled coil</keyword>
<dbReference type="EMBL" id="BK015459">
    <property type="protein sequence ID" value="DAE07914.1"/>
    <property type="molecule type" value="Genomic_DNA"/>
</dbReference>
<organism evidence="2">
    <name type="scientific">Siphoviridae sp. ct7xv9</name>
    <dbReference type="NCBI Taxonomy" id="2825355"/>
    <lineage>
        <taxon>Viruses</taxon>
        <taxon>Duplodnaviria</taxon>
        <taxon>Heunggongvirae</taxon>
        <taxon>Uroviricota</taxon>
        <taxon>Caudoviricetes</taxon>
    </lineage>
</organism>
<proteinExistence type="predicted"/>